<evidence type="ECO:0000313" key="1">
    <source>
        <dbReference type="EMBL" id="CAI8025389.1"/>
    </source>
</evidence>
<dbReference type="EMBL" id="CASHTH010002147">
    <property type="protein sequence ID" value="CAI8025389.1"/>
    <property type="molecule type" value="Genomic_DNA"/>
</dbReference>
<gene>
    <name evidence="1" type="ORF">GBAR_LOCUS14673</name>
</gene>
<evidence type="ECO:0000313" key="2">
    <source>
        <dbReference type="Proteomes" id="UP001174909"/>
    </source>
</evidence>
<protein>
    <submittedName>
        <fullName evidence="1">Uncharacterized protein</fullName>
    </submittedName>
</protein>
<accession>A0AA35WM23</accession>
<dbReference type="Proteomes" id="UP001174909">
    <property type="component" value="Unassembled WGS sequence"/>
</dbReference>
<proteinExistence type="predicted"/>
<dbReference type="AlphaFoldDB" id="A0AA35WM23"/>
<sequence length="36" mass="4238">MEEKAMEGFIMCRISVYNQKLRELLTETHGVDAHAW</sequence>
<reference evidence="1" key="1">
    <citation type="submission" date="2023-03" db="EMBL/GenBank/DDBJ databases">
        <authorList>
            <person name="Steffen K."/>
            <person name="Cardenas P."/>
        </authorList>
    </citation>
    <scope>NUCLEOTIDE SEQUENCE</scope>
</reference>
<keyword evidence="2" id="KW-1185">Reference proteome</keyword>
<name>A0AA35WM23_GEOBA</name>
<feature type="non-terminal residue" evidence="1">
    <location>
        <position position="36"/>
    </location>
</feature>
<comment type="caution">
    <text evidence="1">The sequence shown here is derived from an EMBL/GenBank/DDBJ whole genome shotgun (WGS) entry which is preliminary data.</text>
</comment>
<organism evidence="1 2">
    <name type="scientific">Geodia barretti</name>
    <name type="common">Barrett's horny sponge</name>
    <dbReference type="NCBI Taxonomy" id="519541"/>
    <lineage>
        <taxon>Eukaryota</taxon>
        <taxon>Metazoa</taxon>
        <taxon>Porifera</taxon>
        <taxon>Demospongiae</taxon>
        <taxon>Heteroscleromorpha</taxon>
        <taxon>Tetractinellida</taxon>
        <taxon>Astrophorina</taxon>
        <taxon>Geodiidae</taxon>
        <taxon>Geodia</taxon>
    </lineage>
</organism>